<keyword evidence="1" id="KW-0175">Coiled coil</keyword>
<evidence type="ECO:0000313" key="3">
    <source>
        <dbReference type="EMBL" id="QIT19997.1"/>
    </source>
</evidence>
<reference evidence="3 4" key="1">
    <citation type="submission" date="2020-03" db="EMBL/GenBank/DDBJ databases">
        <authorList>
            <person name="Zhang L."/>
            <person name="Han X."/>
            <person name="Chen Y."/>
            <person name="Yu Y."/>
        </authorList>
    </citation>
    <scope>NUCLEOTIDE SEQUENCE [LARGE SCALE GENOMIC DNA]</scope>
    <source>
        <strain evidence="3 4">A1254</strain>
        <plasmid evidence="4">pa1254_2</plasmid>
    </source>
</reference>
<dbReference type="AlphaFoldDB" id="A0A6H0G044"/>
<feature type="transmembrane region" description="Helical" evidence="2">
    <location>
        <begin position="56"/>
        <end position="79"/>
    </location>
</feature>
<accession>A0A6H0G044</accession>
<feature type="coiled-coil region" evidence="1">
    <location>
        <begin position="115"/>
        <end position="146"/>
    </location>
</feature>
<evidence type="ECO:0000256" key="1">
    <source>
        <dbReference type="SAM" id="Coils"/>
    </source>
</evidence>
<organism evidence="3 4">
    <name type="scientific">Acinetobacter pittii</name>
    <name type="common">Acinetobacter genomosp. 3</name>
    <dbReference type="NCBI Taxonomy" id="48296"/>
    <lineage>
        <taxon>Bacteria</taxon>
        <taxon>Pseudomonadati</taxon>
        <taxon>Pseudomonadota</taxon>
        <taxon>Gammaproteobacteria</taxon>
        <taxon>Moraxellales</taxon>
        <taxon>Moraxellaceae</taxon>
        <taxon>Acinetobacter</taxon>
        <taxon>Acinetobacter calcoaceticus/baumannii complex</taxon>
    </lineage>
</organism>
<geneLocation type="plasmid" evidence="4">
    <name>pa1254_2</name>
</geneLocation>
<sequence>MVLFDSKTQLDSVQFQGKTIFYDSENAQLPEIRPIEDRIFHLNMNIANSENYRTKAVIGLFFFLCMMLGDIYLFVHCTIEIIQSVNIPQNLFLMGISIISALIFGLMVFLFQSSFREHQETIKESLAKLETANIEKQLKLVELKETS</sequence>
<dbReference type="EMBL" id="CP049808">
    <property type="protein sequence ID" value="QIT19997.1"/>
    <property type="molecule type" value="Genomic_DNA"/>
</dbReference>
<evidence type="ECO:0000256" key="2">
    <source>
        <dbReference type="SAM" id="Phobius"/>
    </source>
</evidence>
<keyword evidence="2" id="KW-0812">Transmembrane</keyword>
<gene>
    <name evidence="3" type="ORF">G8E09_19500</name>
</gene>
<evidence type="ECO:0000313" key="4">
    <source>
        <dbReference type="Proteomes" id="UP000501692"/>
    </source>
</evidence>
<name>A0A6H0G044_ACIPI</name>
<dbReference type="RefSeq" id="WP_167564481.1">
    <property type="nucleotide sequence ID" value="NZ_CP049808.1"/>
</dbReference>
<keyword evidence="2" id="KW-0472">Membrane</keyword>
<dbReference type="Proteomes" id="UP000501692">
    <property type="component" value="Plasmid pA1254_2"/>
</dbReference>
<proteinExistence type="predicted"/>
<keyword evidence="2" id="KW-1133">Transmembrane helix</keyword>
<feature type="transmembrane region" description="Helical" evidence="2">
    <location>
        <begin position="91"/>
        <end position="111"/>
    </location>
</feature>
<keyword evidence="3" id="KW-0614">Plasmid</keyword>
<protein>
    <submittedName>
        <fullName evidence="3">Uncharacterized protein</fullName>
    </submittedName>
</protein>